<proteinExistence type="predicted"/>
<name>A0A811S9R6_9POAL</name>
<dbReference type="AlphaFoldDB" id="A0A811S9R6"/>
<comment type="caution">
    <text evidence="1">The sequence shown here is derived from an EMBL/GenBank/DDBJ whole genome shotgun (WGS) entry which is preliminary data.</text>
</comment>
<accession>A0A811S9R6</accession>
<gene>
    <name evidence="1" type="ORF">NCGR_LOCUS61657</name>
</gene>
<dbReference type="PROSITE" id="PS51257">
    <property type="entry name" value="PROKAR_LIPOPROTEIN"/>
    <property type="match status" value="1"/>
</dbReference>
<keyword evidence="2" id="KW-1185">Reference proteome</keyword>
<dbReference type="EMBL" id="CAJGYO010000018">
    <property type="protein sequence ID" value="CAD6337559.1"/>
    <property type="molecule type" value="Genomic_DNA"/>
</dbReference>
<organism evidence="1 2">
    <name type="scientific">Miscanthus lutarioriparius</name>
    <dbReference type="NCBI Taxonomy" id="422564"/>
    <lineage>
        <taxon>Eukaryota</taxon>
        <taxon>Viridiplantae</taxon>
        <taxon>Streptophyta</taxon>
        <taxon>Embryophyta</taxon>
        <taxon>Tracheophyta</taxon>
        <taxon>Spermatophyta</taxon>
        <taxon>Magnoliopsida</taxon>
        <taxon>Liliopsida</taxon>
        <taxon>Poales</taxon>
        <taxon>Poaceae</taxon>
        <taxon>PACMAD clade</taxon>
        <taxon>Panicoideae</taxon>
        <taxon>Andropogonodae</taxon>
        <taxon>Andropogoneae</taxon>
        <taxon>Saccharinae</taxon>
        <taxon>Miscanthus</taxon>
    </lineage>
</organism>
<protein>
    <submittedName>
        <fullName evidence="1">Uncharacterized protein</fullName>
    </submittedName>
</protein>
<dbReference type="Proteomes" id="UP000604825">
    <property type="component" value="Unassembled WGS sequence"/>
</dbReference>
<reference evidence="1" key="1">
    <citation type="submission" date="2020-10" db="EMBL/GenBank/DDBJ databases">
        <authorList>
            <person name="Han B."/>
            <person name="Lu T."/>
            <person name="Zhao Q."/>
            <person name="Huang X."/>
            <person name="Zhao Y."/>
        </authorList>
    </citation>
    <scope>NUCLEOTIDE SEQUENCE</scope>
</reference>
<evidence type="ECO:0000313" key="2">
    <source>
        <dbReference type="Proteomes" id="UP000604825"/>
    </source>
</evidence>
<sequence length="88" mass="9787">MELVRLGLVATGSGACVSEKWKWGWDENRRWRRYGSHAGRCMVGGRSYMVGAALNVGYPTCFALSSAFQQKVLRNGDGEGTGWDENRK</sequence>
<evidence type="ECO:0000313" key="1">
    <source>
        <dbReference type="EMBL" id="CAD6337559.1"/>
    </source>
</evidence>